<evidence type="ECO:0000256" key="1">
    <source>
        <dbReference type="SAM" id="MobiDB-lite"/>
    </source>
</evidence>
<dbReference type="OrthoDB" id="5954069at2759"/>
<feature type="region of interest" description="Disordered" evidence="1">
    <location>
        <begin position="120"/>
        <end position="140"/>
    </location>
</feature>
<keyword evidence="3" id="KW-1185">Reference proteome</keyword>
<dbReference type="PANTHER" id="PTHR47526">
    <property type="entry name" value="ATP-DEPENDENT DNA HELICASE"/>
    <property type="match status" value="1"/>
</dbReference>
<accession>A0A6S7HER6</accession>
<dbReference type="PANTHER" id="PTHR47526:SF3">
    <property type="entry name" value="PHD-TYPE DOMAIN-CONTAINING PROTEIN"/>
    <property type="match status" value="1"/>
</dbReference>
<proteinExistence type="predicted"/>
<organism evidence="2 3">
    <name type="scientific">Paramuricea clavata</name>
    <name type="common">Red gorgonian</name>
    <name type="synonym">Violescent sea-whip</name>
    <dbReference type="NCBI Taxonomy" id="317549"/>
    <lineage>
        <taxon>Eukaryota</taxon>
        <taxon>Metazoa</taxon>
        <taxon>Cnidaria</taxon>
        <taxon>Anthozoa</taxon>
        <taxon>Octocorallia</taxon>
        <taxon>Malacalcyonacea</taxon>
        <taxon>Plexauridae</taxon>
        <taxon>Paramuricea</taxon>
    </lineage>
</organism>
<sequence>MRVKTDDGKDVYDLWFILEERGPNKGSAIEAYCKCKGGRDGRCKHIASAMYSLEALLNSRGEESVTSRSCQWRPKPQSNSEPCEIKDVVIEKESQKEKSSGIPVILPPLQKLYMSSETLQDHASDTLPRGTTDVKSSKHQGIMKEKVDEYLKKNKEITPENFKETLMFTDREIEEID</sequence>
<reference evidence="2" key="1">
    <citation type="submission" date="2020-04" db="EMBL/GenBank/DDBJ databases">
        <authorList>
            <person name="Alioto T."/>
            <person name="Alioto T."/>
            <person name="Gomez Garrido J."/>
        </authorList>
    </citation>
    <scope>NUCLEOTIDE SEQUENCE</scope>
    <source>
        <strain evidence="2">A484AB</strain>
    </source>
</reference>
<gene>
    <name evidence="2" type="ORF">PACLA_8A000511</name>
</gene>
<evidence type="ECO:0000313" key="3">
    <source>
        <dbReference type="Proteomes" id="UP001152795"/>
    </source>
</evidence>
<protein>
    <submittedName>
        <fullName evidence="2">Uncharacterized protein</fullName>
    </submittedName>
</protein>
<dbReference type="Proteomes" id="UP001152795">
    <property type="component" value="Unassembled WGS sequence"/>
</dbReference>
<evidence type="ECO:0000313" key="2">
    <source>
        <dbReference type="EMBL" id="CAB3994530.1"/>
    </source>
</evidence>
<comment type="caution">
    <text evidence="2">The sequence shown here is derived from an EMBL/GenBank/DDBJ whole genome shotgun (WGS) entry which is preliminary data.</text>
</comment>
<name>A0A6S7HER6_PARCT</name>
<dbReference type="EMBL" id="CACRXK020002483">
    <property type="protein sequence ID" value="CAB3994530.1"/>
    <property type="molecule type" value="Genomic_DNA"/>
</dbReference>
<dbReference type="AlphaFoldDB" id="A0A6S7HER6"/>